<reference evidence="2 3" key="1">
    <citation type="submission" date="2018-05" db="EMBL/GenBank/DDBJ databases">
        <title>Amnibacterium sp. M8JJ-5, whole genome shotgun sequence.</title>
        <authorList>
            <person name="Tuo L."/>
        </authorList>
    </citation>
    <scope>NUCLEOTIDE SEQUENCE [LARGE SCALE GENOMIC DNA]</scope>
    <source>
        <strain evidence="2 3">M8JJ-5</strain>
    </source>
</reference>
<feature type="compositionally biased region" description="Basic and acidic residues" evidence="1">
    <location>
        <begin position="32"/>
        <end position="53"/>
    </location>
</feature>
<evidence type="ECO:0000313" key="3">
    <source>
        <dbReference type="Proteomes" id="UP000244893"/>
    </source>
</evidence>
<feature type="compositionally biased region" description="Acidic residues" evidence="1">
    <location>
        <begin position="54"/>
        <end position="64"/>
    </location>
</feature>
<feature type="region of interest" description="Disordered" evidence="1">
    <location>
        <begin position="1"/>
        <end position="64"/>
    </location>
</feature>
<name>A0A2V1HPK9_9MICO</name>
<evidence type="ECO:0000313" key="2">
    <source>
        <dbReference type="EMBL" id="PVZ94465.1"/>
    </source>
</evidence>
<organism evidence="2 3">
    <name type="scientific">Amnibacterium flavum</name>
    <dbReference type="NCBI Taxonomy" id="2173173"/>
    <lineage>
        <taxon>Bacteria</taxon>
        <taxon>Bacillati</taxon>
        <taxon>Actinomycetota</taxon>
        <taxon>Actinomycetes</taxon>
        <taxon>Micrococcales</taxon>
        <taxon>Microbacteriaceae</taxon>
        <taxon>Amnibacterium</taxon>
    </lineage>
</organism>
<dbReference type="EMBL" id="QEOP01000002">
    <property type="protein sequence ID" value="PVZ94465.1"/>
    <property type="molecule type" value="Genomic_DNA"/>
</dbReference>
<sequence length="64" mass="6711">MTPREGQLPPPDHEDKPVFDGDGSASVGERLTGVDDPKDPDGLLTLDDTRADPEGPDPSEVEGA</sequence>
<protein>
    <submittedName>
        <fullName evidence="2">Uncharacterized protein</fullName>
    </submittedName>
</protein>
<keyword evidence="3" id="KW-1185">Reference proteome</keyword>
<evidence type="ECO:0000256" key="1">
    <source>
        <dbReference type="SAM" id="MobiDB-lite"/>
    </source>
</evidence>
<comment type="caution">
    <text evidence="2">The sequence shown here is derived from an EMBL/GenBank/DDBJ whole genome shotgun (WGS) entry which is preliminary data.</text>
</comment>
<dbReference type="OrthoDB" id="4980183at2"/>
<dbReference type="Proteomes" id="UP000244893">
    <property type="component" value="Unassembled WGS sequence"/>
</dbReference>
<accession>A0A2V1HPK9</accession>
<dbReference type="RefSeq" id="WP_116756976.1">
    <property type="nucleotide sequence ID" value="NZ_JBHUEX010000001.1"/>
</dbReference>
<proteinExistence type="predicted"/>
<gene>
    <name evidence="2" type="ORF">DDQ50_12215</name>
</gene>
<dbReference type="AlphaFoldDB" id="A0A2V1HPK9"/>